<proteinExistence type="predicted"/>
<keyword evidence="3" id="KW-1185">Reference proteome</keyword>
<evidence type="ECO:0000313" key="2">
    <source>
        <dbReference type="EMBL" id="PWG04034.1"/>
    </source>
</evidence>
<name>A0A2U2J6S6_9FLAO</name>
<evidence type="ECO:0000313" key="3">
    <source>
        <dbReference type="Proteomes" id="UP000245670"/>
    </source>
</evidence>
<dbReference type="AlphaFoldDB" id="A0A2U2J6S6"/>
<comment type="caution">
    <text evidence="2">The sequence shown here is derived from an EMBL/GenBank/DDBJ whole genome shotgun (WGS) entry which is preliminary data.</text>
</comment>
<dbReference type="Proteomes" id="UP000245670">
    <property type="component" value="Unassembled WGS sequence"/>
</dbReference>
<dbReference type="EMBL" id="QFFG01000011">
    <property type="protein sequence ID" value="PWG04034.1"/>
    <property type="molecule type" value="Genomic_DNA"/>
</dbReference>
<sequence length="240" mass="29030">MKNTDEVIDLKKITQFFWKKRNEWEKLSDFEQNEIYKQFLNRRTILSDKILDFKEHSHFTNIKTEKLSYKKDYKSITNQSLYSLAKTEVKTINSSFFDFFEIAGYFSTKDKEYIKNNYKLFLRNQCDLIGNIELIGFSIYKDGAYSKNRKICLTIHIENCIIKKSTNNWMNQEYFEIPYEIDEFKKEREILKANKELESKKSKERIKNFEKQKALEKNKKNMKLAFGISIFIMLFIWKCS</sequence>
<accession>A0A2U2J6S6</accession>
<feature type="coiled-coil region" evidence="1">
    <location>
        <begin position="181"/>
        <end position="219"/>
    </location>
</feature>
<organism evidence="2 3">
    <name type="scientific">Polaribacter aquimarinus</name>
    <dbReference type="NCBI Taxonomy" id="2100726"/>
    <lineage>
        <taxon>Bacteria</taxon>
        <taxon>Pseudomonadati</taxon>
        <taxon>Bacteroidota</taxon>
        <taxon>Flavobacteriia</taxon>
        <taxon>Flavobacteriales</taxon>
        <taxon>Flavobacteriaceae</taxon>
    </lineage>
</organism>
<keyword evidence="1" id="KW-0175">Coiled coil</keyword>
<protein>
    <submittedName>
        <fullName evidence="2">Uncharacterized protein</fullName>
    </submittedName>
</protein>
<reference evidence="2 3" key="1">
    <citation type="submission" date="2018-05" db="EMBL/GenBank/DDBJ databases">
        <title>Polaribacter aquimarinus sp. nov., isolated from sediment in a sediment of sea.</title>
        <authorList>
            <person name="Lu D."/>
        </authorList>
    </citation>
    <scope>NUCLEOTIDE SEQUENCE [LARGE SCALE GENOMIC DNA]</scope>
    <source>
        <strain evidence="2 3">ZY113</strain>
    </source>
</reference>
<gene>
    <name evidence="2" type="ORF">DIS07_14880</name>
</gene>
<evidence type="ECO:0000256" key="1">
    <source>
        <dbReference type="SAM" id="Coils"/>
    </source>
</evidence>